<dbReference type="RefSeq" id="WP_100716376.1">
    <property type="nucleotide sequence ID" value="NZ_BFAZ01000009.1"/>
</dbReference>
<name>A0A2P2DD41_9LEPT</name>
<comment type="caution">
    <text evidence="1">The sequence shown here is derived from an EMBL/GenBank/DDBJ whole genome shotgun (WGS) entry which is preliminary data.</text>
</comment>
<reference evidence="2" key="1">
    <citation type="journal article" date="2019" name="Microbiol. Immunol.">
        <title>Molecular and phenotypic characterization of Leptospira johnsonii sp. nov., Leptospira ellinghausenii sp. nov. and Leptospira ryugenii sp. nov. isolated from soil and water in Japan.</title>
        <authorList>
            <person name="Masuzawa T."/>
            <person name="Saito M."/>
            <person name="Nakao R."/>
            <person name="Nikaido Y."/>
            <person name="Matsumoto M."/>
            <person name="Ogawa M."/>
            <person name="Yokoyama M."/>
            <person name="Hidaka Y."/>
            <person name="Tomita J."/>
            <person name="Sakakibara K."/>
            <person name="Suzuki K."/>
            <person name="Yasuda S."/>
            <person name="Sato H."/>
            <person name="Yamaguchi M."/>
            <person name="Yoshida S.I."/>
            <person name="Koizumi N."/>
            <person name="Kawamura Y."/>
        </authorList>
    </citation>
    <scope>NUCLEOTIDE SEQUENCE [LARGE SCALE GENOMIC DNA]</scope>
    <source>
        <strain evidence="2">E18</strain>
    </source>
</reference>
<keyword evidence="2" id="KW-1185">Reference proteome</keyword>
<dbReference type="Proteomes" id="UP000245206">
    <property type="component" value="Unassembled WGS sequence"/>
</dbReference>
<dbReference type="EMBL" id="BFAZ01000009">
    <property type="protein sequence ID" value="GBF42552.1"/>
    <property type="molecule type" value="Genomic_DNA"/>
</dbReference>
<evidence type="ECO:0000313" key="1">
    <source>
        <dbReference type="EMBL" id="GBF42552.1"/>
    </source>
</evidence>
<dbReference type="OrthoDB" id="342720at2"/>
<gene>
    <name evidence="1" type="ORF">LPTSP2_18400</name>
</gene>
<accession>A0A2P2DD41</accession>
<organism evidence="1 2">
    <name type="scientific">Leptospira ellinghausenii</name>
    <dbReference type="NCBI Taxonomy" id="1917822"/>
    <lineage>
        <taxon>Bacteria</taxon>
        <taxon>Pseudomonadati</taxon>
        <taxon>Spirochaetota</taxon>
        <taxon>Spirochaetia</taxon>
        <taxon>Leptospirales</taxon>
        <taxon>Leptospiraceae</taxon>
        <taxon>Leptospira</taxon>
    </lineage>
</organism>
<protein>
    <submittedName>
        <fullName evidence="1">Uncharacterized protein</fullName>
    </submittedName>
</protein>
<evidence type="ECO:0000313" key="2">
    <source>
        <dbReference type="Proteomes" id="UP000245206"/>
    </source>
</evidence>
<sequence length="114" mass="13383">MKGFVGLCFFLPGILFAEINPWNLRPNVRILTRKEVSHIVLEKRPDHFRVTLLVSERFPYNYKAMSHPFFFRMEDEKKAMELANQMDKFLDTGKSFTITLNGSEIQTLVWGEPD</sequence>
<dbReference type="AlphaFoldDB" id="A0A2P2DD41"/>
<proteinExistence type="predicted"/>